<accession>A0A9P6NU65</accession>
<comment type="catalytic activity">
    <reaction evidence="11">
        <text>(R)-pantoate + beta-alanine + ATP = (R)-pantothenate + AMP + diphosphate + H(+)</text>
        <dbReference type="Rhea" id="RHEA:10912"/>
        <dbReference type="ChEBI" id="CHEBI:15378"/>
        <dbReference type="ChEBI" id="CHEBI:15980"/>
        <dbReference type="ChEBI" id="CHEBI:29032"/>
        <dbReference type="ChEBI" id="CHEBI:30616"/>
        <dbReference type="ChEBI" id="CHEBI:33019"/>
        <dbReference type="ChEBI" id="CHEBI:57966"/>
        <dbReference type="ChEBI" id="CHEBI:456215"/>
        <dbReference type="EC" id="6.3.2.1"/>
    </reaction>
</comment>
<dbReference type="Gene3D" id="3.40.50.620">
    <property type="entry name" value="HUPs"/>
    <property type="match status" value="1"/>
</dbReference>
<keyword evidence="6" id="KW-0566">Pantothenate biosynthesis</keyword>
<dbReference type="GO" id="GO:0005524">
    <property type="term" value="F:ATP binding"/>
    <property type="evidence" value="ECO:0007669"/>
    <property type="project" value="UniProtKB-KW"/>
</dbReference>
<comment type="similarity">
    <text evidence="2">Belongs to the pantothenate synthetase family.</text>
</comment>
<evidence type="ECO:0000256" key="10">
    <source>
        <dbReference type="ARBA" id="ARBA00032806"/>
    </source>
</evidence>
<evidence type="ECO:0000256" key="8">
    <source>
        <dbReference type="ARBA" id="ARBA00022840"/>
    </source>
</evidence>
<dbReference type="Pfam" id="PF02569">
    <property type="entry name" value="Pantoate_ligase"/>
    <property type="match status" value="1"/>
</dbReference>
<evidence type="ECO:0000313" key="12">
    <source>
        <dbReference type="EMBL" id="KAG0150363.1"/>
    </source>
</evidence>
<dbReference type="GO" id="GO:0015940">
    <property type="term" value="P:pantothenate biosynthetic process"/>
    <property type="evidence" value="ECO:0007669"/>
    <property type="project" value="UniProtKB-KW"/>
</dbReference>
<keyword evidence="8" id="KW-0067">ATP-binding</keyword>
<name>A0A9P6NU65_9BASI</name>
<dbReference type="SUPFAM" id="SSF52374">
    <property type="entry name" value="Nucleotidylyl transferase"/>
    <property type="match status" value="1"/>
</dbReference>
<dbReference type="HAMAP" id="MF_00158">
    <property type="entry name" value="PanC"/>
    <property type="match status" value="1"/>
</dbReference>
<evidence type="ECO:0000256" key="3">
    <source>
        <dbReference type="ARBA" id="ARBA00012219"/>
    </source>
</evidence>
<keyword evidence="13" id="KW-1185">Reference proteome</keyword>
<evidence type="ECO:0000256" key="9">
    <source>
        <dbReference type="ARBA" id="ARBA00029902"/>
    </source>
</evidence>
<keyword evidence="5" id="KW-0436">Ligase</keyword>
<dbReference type="AlphaFoldDB" id="A0A9P6NU65"/>
<dbReference type="OrthoDB" id="2020436at2759"/>
<sequence length="339" mass="37241">MADPTNVAWPFQILRSVDDVRRWVDSDPEGRSIGFVPTMGCLHDGHLQLVRHSLSATTRTIVSIFINPTQFGPSEDLDSYPSTLQADLTALAQLAITPHSLEIPTVFDGTGSVEHTHQPASPTQPAHTVSAVFLPTKEVIYPSGTETGTVVDVRALADVLEGARRPGFFRGVATVVLKLFMIVEPRVAFFGQKDLHQALLLRRLASDLHLRRPRALIIIPTIRDQPLAMSSRNTYLSSLECEQAGCLFTGLSAAAQHIRQSTERTTFEELAQIVKQHVREPIVLDFFSLNDPETFENLDSVAPHQPVALSGAILVGSRPVRLLDNLVLGYNLNHGVPPF</sequence>
<reference evidence="12" key="1">
    <citation type="submission" date="2013-11" db="EMBL/GenBank/DDBJ databases">
        <title>Genome sequence of the fusiform rust pathogen reveals effectors for host alternation and coevolution with pine.</title>
        <authorList>
            <consortium name="DOE Joint Genome Institute"/>
            <person name="Smith K."/>
            <person name="Pendleton A."/>
            <person name="Kubisiak T."/>
            <person name="Anderson C."/>
            <person name="Salamov A."/>
            <person name="Aerts A."/>
            <person name="Riley R."/>
            <person name="Clum A."/>
            <person name="Lindquist E."/>
            <person name="Ence D."/>
            <person name="Campbell M."/>
            <person name="Kronenberg Z."/>
            <person name="Feau N."/>
            <person name="Dhillon B."/>
            <person name="Hamelin R."/>
            <person name="Burleigh J."/>
            <person name="Smith J."/>
            <person name="Yandell M."/>
            <person name="Nelson C."/>
            <person name="Grigoriev I."/>
            <person name="Davis J."/>
        </authorList>
    </citation>
    <scope>NUCLEOTIDE SEQUENCE</scope>
    <source>
        <strain evidence="12">G11</strain>
    </source>
</reference>
<dbReference type="EC" id="6.3.2.1" evidence="3"/>
<evidence type="ECO:0000256" key="1">
    <source>
        <dbReference type="ARBA" id="ARBA00004990"/>
    </source>
</evidence>
<evidence type="ECO:0000313" key="13">
    <source>
        <dbReference type="Proteomes" id="UP000886653"/>
    </source>
</evidence>
<dbReference type="InterPro" id="IPR014729">
    <property type="entry name" value="Rossmann-like_a/b/a_fold"/>
</dbReference>
<organism evidence="12 13">
    <name type="scientific">Cronartium quercuum f. sp. fusiforme G11</name>
    <dbReference type="NCBI Taxonomy" id="708437"/>
    <lineage>
        <taxon>Eukaryota</taxon>
        <taxon>Fungi</taxon>
        <taxon>Dikarya</taxon>
        <taxon>Basidiomycota</taxon>
        <taxon>Pucciniomycotina</taxon>
        <taxon>Pucciniomycetes</taxon>
        <taxon>Pucciniales</taxon>
        <taxon>Coleosporiaceae</taxon>
        <taxon>Cronartium</taxon>
    </lineage>
</organism>
<dbReference type="GO" id="GO:0004592">
    <property type="term" value="F:pantoate-beta-alanine ligase activity"/>
    <property type="evidence" value="ECO:0007669"/>
    <property type="project" value="UniProtKB-EC"/>
</dbReference>
<evidence type="ECO:0000256" key="7">
    <source>
        <dbReference type="ARBA" id="ARBA00022741"/>
    </source>
</evidence>
<dbReference type="PANTHER" id="PTHR21299:SF1">
    <property type="entry name" value="PANTOATE--BETA-ALANINE LIGASE"/>
    <property type="match status" value="1"/>
</dbReference>
<dbReference type="Proteomes" id="UP000886653">
    <property type="component" value="Unassembled WGS sequence"/>
</dbReference>
<comment type="caution">
    <text evidence="12">The sequence shown here is derived from an EMBL/GenBank/DDBJ whole genome shotgun (WGS) entry which is preliminary data.</text>
</comment>
<gene>
    <name evidence="12" type="ORF">CROQUDRAFT_58314</name>
</gene>
<dbReference type="EMBL" id="MU167220">
    <property type="protein sequence ID" value="KAG0150363.1"/>
    <property type="molecule type" value="Genomic_DNA"/>
</dbReference>
<dbReference type="InterPro" id="IPR003721">
    <property type="entry name" value="Pantoate_ligase"/>
</dbReference>
<comment type="pathway">
    <text evidence="1">Cofactor biosynthesis; (R)-pantothenate biosynthesis; (R)-pantothenate from (R)-pantoate and beta-alanine: step 1/1.</text>
</comment>
<protein>
    <recommendedName>
        <fullName evidence="4">Pantoate--beta-alanine ligase</fullName>
        <ecNumber evidence="3">6.3.2.1</ecNumber>
    </recommendedName>
    <alternativeName>
        <fullName evidence="10">Pantoate-activating enzyme</fullName>
    </alternativeName>
    <alternativeName>
        <fullName evidence="9">Pantothenate synthetase</fullName>
    </alternativeName>
</protein>
<evidence type="ECO:0000256" key="6">
    <source>
        <dbReference type="ARBA" id="ARBA00022655"/>
    </source>
</evidence>
<evidence type="ECO:0000256" key="4">
    <source>
        <dbReference type="ARBA" id="ARBA00015647"/>
    </source>
</evidence>
<evidence type="ECO:0000256" key="11">
    <source>
        <dbReference type="ARBA" id="ARBA00048258"/>
    </source>
</evidence>
<proteinExistence type="inferred from homology"/>
<evidence type="ECO:0000256" key="5">
    <source>
        <dbReference type="ARBA" id="ARBA00022598"/>
    </source>
</evidence>
<dbReference type="InterPro" id="IPR042176">
    <property type="entry name" value="Pantoate_ligase_C"/>
</dbReference>
<evidence type="ECO:0000256" key="2">
    <source>
        <dbReference type="ARBA" id="ARBA00009256"/>
    </source>
</evidence>
<keyword evidence="7" id="KW-0547">Nucleotide-binding</keyword>
<dbReference type="PANTHER" id="PTHR21299">
    <property type="entry name" value="CYTIDYLATE KINASE/PANTOATE-BETA-ALANINE LIGASE"/>
    <property type="match status" value="1"/>
</dbReference>
<dbReference type="Gene3D" id="3.30.1300.10">
    <property type="entry name" value="Pantoate-beta-alanine ligase, C-terminal domain"/>
    <property type="match status" value="1"/>
</dbReference>